<evidence type="ECO:0000313" key="4">
    <source>
        <dbReference type="Proteomes" id="UP000569732"/>
    </source>
</evidence>
<reference evidence="3 4" key="1">
    <citation type="submission" date="2020-07" db="EMBL/GenBank/DDBJ databases">
        <title>Endozoicomonas sp. nov., isolated from sediment.</title>
        <authorList>
            <person name="Gu T."/>
        </authorList>
    </citation>
    <scope>NUCLEOTIDE SEQUENCE [LARGE SCALE GENOMIC DNA]</scope>
    <source>
        <strain evidence="3 4">SM1973</strain>
    </source>
</reference>
<comment type="caution">
    <text evidence="3">The sequence shown here is derived from an EMBL/GenBank/DDBJ whole genome shotgun (WGS) entry which is preliminary data.</text>
</comment>
<feature type="domain" description="Solute-binding protein family 3/N-terminal" evidence="2">
    <location>
        <begin position="23"/>
        <end position="240"/>
    </location>
</feature>
<sequence length="255" mass="29049">MYIFIFTILSLIYSLNATSNQVNIGYVEHGPPFHQLTNGKLTGGLVYDVASAIAANTGKQAYFMNLPTNRVDDFLVTGKTAMICFHNPMWVRSPKRFHWGPVMFYRKEYFIIRNASPDIFDHQQLRGKSIATHLGYTYSKKTMALFKEGLTTRINKQKTALLYRLLKLNRVNALVDNEISFNYLKKQGVASGLRLSSLVDKKYPLHCAFSKNSPAIAKQLINAAHKMLEDKSMLSILRKYKSTTDKLHSKSTITR</sequence>
<dbReference type="RefSeq" id="WP_180569282.1">
    <property type="nucleotide sequence ID" value="NZ_JACCKB010000023.1"/>
</dbReference>
<dbReference type="AlphaFoldDB" id="A0A853I3Q7"/>
<keyword evidence="1" id="KW-0732">Signal</keyword>
<dbReference type="Gene3D" id="3.40.190.10">
    <property type="entry name" value="Periplasmic binding protein-like II"/>
    <property type="match status" value="2"/>
</dbReference>
<gene>
    <name evidence="3" type="ORF">H0A36_14670</name>
</gene>
<dbReference type="InterPro" id="IPR001638">
    <property type="entry name" value="Solute-binding_3/MltF_N"/>
</dbReference>
<name>A0A853I3Q7_9GAMM</name>
<dbReference type="Pfam" id="PF00497">
    <property type="entry name" value="SBP_bac_3"/>
    <property type="match status" value="1"/>
</dbReference>
<evidence type="ECO:0000313" key="3">
    <source>
        <dbReference type="EMBL" id="NYZ67259.1"/>
    </source>
</evidence>
<dbReference type="EMBL" id="JACCKB010000023">
    <property type="protein sequence ID" value="NYZ67259.1"/>
    <property type="molecule type" value="Genomic_DNA"/>
</dbReference>
<keyword evidence="4" id="KW-1185">Reference proteome</keyword>
<dbReference type="Proteomes" id="UP000569732">
    <property type="component" value="Unassembled WGS sequence"/>
</dbReference>
<protein>
    <submittedName>
        <fullName evidence="3">Transporter substrate-binding domain-containing protein</fullName>
    </submittedName>
</protein>
<evidence type="ECO:0000256" key="1">
    <source>
        <dbReference type="SAM" id="SignalP"/>
    </source>
</evidence>
<feature type="chain" id="PRO_5033052059" evidence="1">
    <location>
        <begin position="20"/>
        <end position="255"/>
    </location>
</feature>
<evidence type="ECO:0000259" key="2">
    <source>
        <dbReference type="Pfam" id="PF00497"/>
    </source>
</evidence>
<accession>A0A853I3Q7</accession>
<dbReference type="SUPFAM" id="SSF53850">
    <property type="entry name" value="Periplasmic binding protein-like II"/>
    <property type="match status" value="1"/>
</dbReference>
<feature type="signal peptide" evidence="1">
    <location>
        <begin position="1"/>
        <end position="19"/>
    </location>
</feature>
<proteinExistence type="predicted"/>
<organism evidence="3 4">
    <name type="scientific">Spartinivicinus marinus</name>
    <dbReference type="NCBI Taxonomy" id="2994442"/>
    <lineage>
        <taxon>Bacteria</taxon>
        <taxon>Pseudomonadati</taxon>
        <taxon>Pseudomonadota</taxon>
        <taxon>Gammaproteobacteria</taxon>
        <taxon>Oceanospirillales</taxon>
        <taxon>Zooshikellaceae</taxon>
        <taxon>Spartinivicinus</taxon>
    </lineage>
</organism>